<evidence type="ECO:0000313" key="1">
    <source>
        <dbReference type="EMBL" id="VDP80938.1"/>
    </source>
</evidence>
<organism evidence="3">
    <name type="scientific">Echinostoma caproni</name>
    <dbReference type="NCBI Taxonomy" id="27848"/>
    <lineage>
        <taxon>Eukaryota</taxon>
        <taxon>Metazoa</taxon>
        <taxon>Spiralia</taxon>
        <taxon>Lophotrochozoa</taxon>
        <taxon>Platyhelminthes</taxon>
        <taxon>Trematoda</taxon>
        <taxon>Digenea</taxon>
        <taxon>Plagiorchiida</taxon>
        <taxon>Echinostomata</taxon>
        <taxon>Echinostomatoidea</taxon>
        <taxon>Echinostomatidae</taxon>
        <taxon>Echinostoma</taxon>
    </lineage>
</organism>
<dbReference type="AlphaFoldDB" id="A0A183AK92"/>
<sequence>MVFTKPQLNVLSLGLNFKTPQKKLNKIQTKIEFENLCDQFKDLSATSADSAGWLCATMVDILHTFLSAPIRQQTGLKAEHYKAIQGLRMMSELKFLKPDKGSGVVIMTKESYKEKMNRILSDDSKFKADKTPDNGTLTEKMITRKLQILLLHGYIAEAQYKNLKPLGTGTLQMRCSSKIHKACAPLSPILCMQNSLYHKVARWLVDILDLIRKALTPHCIKLF</sequence>
<keyword evidence="2" id="KW-1185">Reference proteome</keyword>
<name>A0A183AK92_9TREM</name>
<evidence type="ECO:0000313" key="3">
    <source>
        <dbReference type="WBParaSite" id="ECPE_0000739301-mRNA-1"/>
    </source>
</evidence>
<reference evidence="1 2" key="2">
    <citation type="submission" date="2018-11" db="EMBL/GenBank/DDBJ databases">
        <authorList>
            <consortium name="Pathogen Informatics"/>
        </authorList>
    </citation>
    <scope>NUCLEOTIDE SEQUENCE [LARGE SCALE GENOMIC DNA]</scope>
    <source>
        <strain evidence="1 2">Egypt</strain>
    </source>
</reference>
<dbReference type="OrthoDB" id="6267860at2759"/>
<evidence type="ECO:0000313" key="2">
    <source>
        <dbReference type="Proteomes" id="UP000272942"/>
    </source>
</evidence>
<proteinExistence type="predicted"/>
<gene>
    <name evidence="1" type="ORF">ECPE_LOCUS7377</name>
</gene>
<dbReference type="EMBL" id="UZAN01044523">
    <property type="protein sequence ID" value="VDP80938.1"/>
    <property type="molecule type" value="Genomic_DNA"/>
</dbReference>
<accession>A0A183AK92</accession>
<reference evidence="3" key="1">
    <citation type="submission" date="2016-06" db="UniProtKB">
        <authorList>
            <consortium name="WormBaseParasite"/>
        </authorList>
    </citation>
    <scope>IDENTIFICATION</scope>
</reference>
<protein>
    <submittedName>
        <fullName evidence="3">General transcription factor 3C polypeptide 1</fullName>
    </submittedName>
</protein>
<dbReference type="WBParaSite" id="ECPE_0000739301-mRNA-1">
    <property type="protein sequence ID" value="ECPE_0000739301-mRNA-1"/>
    <property type="gene ID" value="ECPE_0000739301"/>
</dbReference>
<dbReference type="Proteomes" id="UP000272942">
    <property type="component" value="Unassembled WGS sequence"/>
</dbReference>